<comment type="caution">
    <text evidence="1">The sequence shown here is derived from an EMBL/GenBank/DDBJ whole genome shotgun (WGS) entry which is preliminary data.</text>
</comment>
<organism evidence="1 2">
    <name type="scientific">Clitoria ternatea</name>
    <name type="common">Butterfly pea</name>
    <dbReference type="NCBI Taxonomy" id="43366"/>
    <lineage>
        <taxon>Eukaryota</taxon>
        <taxon>Viridiplantae</taxon>
        <taxon>Streptophyta</taxon>
        <taxon>Embryophyta</taxon>
        <taxon>Tracheophyta</taxon>
        <taxon>Spermatophyta</taxon>
        <taxon>Magnoliopsida</taxon>
        <taxon>eudicotyledons</taxon>
        <taxon>Gunneridae</taxon>
        <taxon>Pentapetalae</taxon>
        <taxon>rosids</taxon>
        <taxon>fabids</taxon>
        <taxon>Fabales</taxon>
        <taxon>Fabaceae</taxon>
        <taxon>Papilionoideae</taxon>
        <taxon>50 kb inversion clade</taxon>
        <taxon>NPAAA clade</taxon>
        <taxon>indigoferoid/millettioid clade</taxon>
        <taxon>Phaseoleae</taxon>
        <taxon>Clitoria</taxon>
    </lineage>
</organism>
<evidence type="ECO:0000313" key="2">
    <source>
        <dbReference type="Proteomes" id="UP001359559"/>
    </source>
</evidence>
<gene>
    <name evidence="1" type="ORF">RJT34_25027</name>
</gene>
<keyword evidence="2" id="KW-1185">Reference proteome</keyword>
<dbReference type="AlphaFoldDB" id="A0AAN9FPB5"/>
<sequence>MPLKPNPATKTLPITIPDLFIPSIYYSLFLQTSPPHSPSVGLISPLGTPTHYQIHQTHLHRLCYPLFFLLTDIPNASLVQAQMLLLHRRLRWPGLPLQN</sequence>
<protein>
    <submittedName>
        <fullName evidence="1">Uncharacterized protein</fullName>
    </submittedName>
</protein>
<proteinExistence type="predicted"/>
<accession>A0AAN9FPB5</accession>
<reference evidence="1 2" key="1">
    <citation type="submission" date="2024-01" db="EMBL/GenBank/DDBJ databases">
        <title>The genomes of 5 underutilized Papilionoideae crops provide insights into root nodulation and disease resistance.</title>
        <authorList>
            <person name="Yuan L."/>
        </authorList>
    </citation>
    <scope>NUCLEOTIDE SEQUENCE [LARGE SCALE GENOMIC DNA]</scope>
    <source>
        <strain evidence="1">LY-2023</strain>
        <tissue evidence="1">Leaf</tissue>
    </source>
</reference>
<evidence type="ECO:0000313" key="1">
    <source>
        <dbReference type="EMBL" id="KAK7279965.1"/>
    </source>
</evidence>
<name>A0AAN9FPB5_CLITE</name>
<dbReference type="Proteomes" id="UP001359559">
    <property type="component" value="Unassembled WGS sequence"/>
</dbReference>
<dbReference type="EMBL" id="JAYKXN010000006">
    <property type="protein sequence ID" value="KAK7279965.1"/>
    <property type="molecule type" value="Genomic_DNA"/>
</dbReference>